<proteinExistence type="predicted"/>
<keyword evidence="1" id="KW-0732">Signal</keyword>
<evidence type="ECO:0000256" key="1">
    <source>
        <dbReference type="SAM" id="SignalP"/>
    </source>
</evidence>
<dbReference type="AlphaFoldDB" id="A0A5C7FK58"/>
<dbReference type="RefSeq" id="WP_147929501.1">
    <property type="nucleotide sequence ID" value="NZ_VOXD01000004.1"/>
</dbReference>
<comment type="caution">
    <text evidence="2">The sequence shown here is derived from an EMBL/GenBank/DDBJ whole genome shotgun (WGS) entry which is preliminary data.</text>
</comment>
<feature type="chain" id="PRO_5023086509" description="Extracellular solute-binding protein" evidence="1">
    <location>
        <begin position="22"/>
        <end position="366"/>
    </location>
</feature>
<dbReference type="Gene3D" id="3.40.190.10">
    <property type="entry name" value="Periplasmic binding protein-like II"/>
    <property type="match status" value="2"/>
</dbReference>
<evidence type="ECO:0000313" key="2">
    <source>
        <dbReference type="EMBL" id="TXF91044.1"/>
    </source>
</evidence>
<dbReference type="OrthoDB" id="1490389at2"/>
<protein>
    <recommendedName>
        <fullName evidence="4">Extracellular solute-binding protein</fullName>
    </recommendedName>
</protein>
<reference evidence="2 3" key="1">
    <citation type="submission" date="2019-08" db="EMBL/GenBank/DDBJ databases">
        <title>Lewinella sp. strain SSH13 Genome sequencing and assembly.</title>
        <authorList>
            <person name="Kim I."/>
        </authorList>
    </citation>
    <scope>NUCLEOTIDE SEQUENCE [LARGE SCALE GENOMIC DNA]</scope>
    <source>
        <strain evidence="2 3">SSH13</strain>
    </source>
</reference>
<name>A0A5C7FK58_9BACT</name>
<dbReference type="Proteomes" id="UP000321907">
    <property type="component" value="Unassembled WGS sequence"/>
</dbReference>
<sequence length="366" mass="39733">MKSLLQLIVALALILSTASCGNDKPATSNSGGIKAGPGPVTQSAGNTVKLMTWRYLPQDAEIVHDFETKFSVKVDVTVRPMQKIIADAVAGNRIDADVLIVPTLEDAARLQGFGALQPFFVDAFTNGDVGDRYLDNEGYWAGLTRWTMVSVYNPNSVTSEEAGSYKGIVQATTRDIRLGVAHPDSSGLAGVVAGLYTNLNPGAAQLWAKTVYERSSGGPQGSDYDQMERLLAGDIDMAFVSLGAAVRWFLNGNPQHFAAAEAWRVRFPHTEATDINFFNMTCITMPANSPNRQLGARLINHYYDKPMQEIMTNAWFEFPCESFTEANSYLFGFPDNIGNKVSGEDIDKNLGNAWAIINEVAQGAGN</sequence>
<dbReference type="Pfam" id="PF13416">
    <property type="entry name" value="SBP_bac_8"/>
    <property type="match status" value="1"/>
</dbReference>
<organism evidence="2 3">
    <name type="scientific">Neolewinella aurantiaca</name>
    <dbReference type="NCBI Taxonomy" id="2602767"/>
    <lineage>
        <taxon>Bacteria</taxon>
        <taxon>Pseudomonadati</taxon>
        <taxon>Bacteroidota</taxon>
        <taxon>Saprospiria</taxon>
        <taxon>Saprospirales</taxon>
        <taxon>Lewinellaceae</taxon>
        <taxon>Neolewinella</taxon>
    </lineage>
</organism>
<dbReference type="InterPro" id="IPR006059">
    <property type="entry name" value="SBP"/>
</dbReference>
<accession>A0A5C7FK58</accession>
<dbReference type="SUPFAM" id="SSF53850">
    <property type="entry name" value="Periplasmic binding protein-like II"/>
    <property type="match status" value="1"/>
</dbReference>
<gene>
    <name evidence="2" type="ORF">FUA23_04370</name>
</gene>
<evidence type="ECO:0000313" key="3">
    <source>
        <dbReference type="Proteomes" id="UP000321907"/>
    </source>
</evidence>
<evidence type="ECO:0008006" key="4">
    <source>
        <dbReference type="Google" id="ProtNLM"/>
    </source>
</evidence>
<dbReference type="EMBL" id="VOXD01000004">
    <property type="protein sequence ID" value="TXF91044.1"/>
    <property type="molecule type" value="Genomic_DNA"/>
</dbReference>
<feature type="signal peptide" evidence="1">
    <location>
        <begin position="1"/>
        <end position="21"/>
    </location>
</feature>
<dbReference type="PROSITE" id="PS51257">
    <property type="entry name" value="PROKAR_LIPOPROTEIN"/>
    <property type="match status" value="1"/>
</dbReference>
<keyword evidence="3" id="KW-1185">Reference proteome</keyword>